<sequence length="198" mass="22850">MSTMSYLSVKSVKVFIVLLLLIPGSLMVGIDRKHVKCLVCQRLVQEMYKAVEKVSPSLKYYKRGYTLDEHKDSEFSIEMRRSEVFLDEVMDKLCTKMNDYARGFHIDTGKLAVIPLVIGKAMNPYMQEYKMVQDGDLESLEFYCQSILSEHGDELMSLFKSEAEDIESDLCFNTELCAGYEREYDPSTNLKLPLFDEL</sequence>
<dbReference type="AlphaFoldDB" id="A0A1B6KXQ4"/>
<dbReference type="PANTHER" id="PTHR13341:SF2">
    <property type="entry name" value="PROTEIN SEELE"/>
    <property type="match status" value="1"/>
</dbReference>
<name>A0A1B6KXQ4_9HEMI</name>
<feature type="domain" description="DUF3456" evidence="3">
    <location>
        <begin position="36"/>
        <end position="173"/>
    </location>
</feature>
<comment type="similarity">
    <text evidence="1">Belongs to the canopy family.</text>
</comment>
<evidence type="ECO:0000259" key="3">
    <source>
        <dbReference type="Pfam" id="PF11938"/>
    </source>
</evidence>
<keyword evidence="2" id="KW-0732">Signal</keyword>
<dbReference type="GO" id="GO:0005783">
    <property type="term" value="C:endoplasmic reticulum"/>
    <property type="evidence" value="ECO:0007669"/>
    <property type="project" value="TreeGrafter"/>
</dbReference>
<dbReference type="InterPro" id="IPR042415">
    <property type="entry name" value="CNPY"/>
</dbReference>
<organism evidence="4">
    <name type="scientific">Graphocephala atropunctata</name>
    <dbReference type="NCBI Taxonomy" id="36148"/>
    <lineage>
        <taxon>Eukaryota</taxon>
        <taxon>Metazoa</taxon>
        <taxon>Ecdysozoa</taxon>
        <taxon>Arthropoda</taxon>
        <taxon>Hexapoda</taxon>
        <taxon>Insecta</taxon>
        <taxon>Pterygota</taxon>
        <taxon>Neoptera</taxon>
        <taxon>Paraneoptera</taxon>
        <taxon>Hemiptera</taxon>
        <taxon>Auchenorrhyncha</taxon>
        <taxon>Membracoidea</taxon>
        <taxon>Cicadellidae</taxon>
        <taxon>Cicadellinae</taxon>
        <taxon>Cicadellini</taxon>
        <taxon>Graphocephala</taxon>
    </lineage>
</organism>
<evidence type="ECO:0000313" key="4">
    <source>
        <dbReference type="EMBL" id="JAT16229.1"/>
    </source>
</evidence>
<protein>
    <recommendedName>
        <fullName evidence="3">DUF3456 domain-containing protein</fullName>
    </recommendedName>
</protein>
<feature type="signal peptide" evidence="2">
    <location>
        <begin position="1"/>
        <end position="27"/>
    </location>
</feature>
<reference evidence="4" key="1">
    <citation type="submission" date="2015-11" db="EMBL/GenBank/DDBJ databases">
        <title>De novo transcriptome assembly of four potential Pierce s Disease insect vectors from Arizona vineyards.</title>
        <authorList>
            <person name="Tassone E.E."/>
        </authorList>
    </citation>
    <scope>NUCLEOTIDE SEQUENCE</scope>
</reference>
<accession>A0A1B6KXQ4</accession>
<proteinExistence type="inferred from homology"/>
<dbReference type="InterPro" id="IPR021852">
    <property type="entry name" value="DUF3456"/>
</dbReference>
<evidence type="ECO:0000256" key="2">
    <source>
        <dbReference type="SAM" id="SignalP"/>
    </source>
</evidence>
<evidence type="ECO:0000313" key="5">
    <source>
        <dbReference type="EMBL" id="JAT34094.1"/>
    </source>
</evidence>
<gene>
    <name evidence="5" type="ORF">g.13258</name>
    <name evidence="4" type="ORF">g.13259</name>
</gene>
<feature type="chain" id="PRO_5008586955" description="DUF3456 domain-containing protein" evidence="2">
    <location>
        <begin position="28"/>
        <end position="198"/>
    </location>
</feature>
<dbReference type="Gene3D" id="1.10.225.10">
    <property type="entry name" value="Saposin-like"/>
    <property type="match status" value="1"/>
</dbReference>
<dbReference type="PANTHER" id="PTHR13341">
    <property type="entry name" value="MIR-INTERACTING SAPOSIN-LIKE PROTEIN"/>
    <property type="match status" value="1"/>
</dbReference>
<dbReference type="EMBL" id="GEBQ01005883">
    <property type="protein sequence ID" value="JAT34094.1"/>
    <property type="molecule type" value="Transcribed_RNA"/>
</dbReference>
<evidence type="ECO:0000256" key="1">
    <source>
        <dbReference type="ARBA" id="ARBA00007285"/>
    </source>
</evidence>
<dbReference type="EMBL" id="GEBQ01023748">
    <property type="protein sequence ID" value="JAT16229.1"/>
    <property type="molecule type" value="Transcribed_RNA"/>
</dbReference>
<dbReference type="Pfam" id="PF11938">
    <property type="entry name" value="DUF3456"/>
    <property type="match status" value="1"/>
</dbReference>